<evidence type="ECO:0000256" key="7">
    <source>
        <dbReference type="RuleBase" id="RU000505"/>
    </source>
</evidence>
<dbReference type="NCBIfam" id="NF002194">
    <property type="entry name" value="PRK01059.1-4"/>
    <property type="match status" value="1"/>
</dbReference>
<dbReference type="PANTHER" id="PTHR11547">
    <property type="entry name" value="ARGININE OR CREATINE KINASE"/>
    <property type="match status" value="1"/>
</dbReference>
<gene>
    <name evidence="5" type="primary">mcsB</name>
    <name evidence="9" type="ORF">LZ480_16835</name>
</gene>
<keyword evidence="5" id="KW-0021">Allosteric enzyme</keyword>
<comment type="similarity">
    <text evidence="5 6 7">Belongs to the ATP:guanido phosphotransferase family.</text>
</comment>
<keyword evidence="3 5" id="KW-0418">Kinase</keyword>
<proteinExistence type="inferred from homology"/>
<dbReference type="PROSITE" id="PS00112">
    <property type="entry name" value="PHOSPHAGEN_KINASE"/>
    <property type="match status" value="1"/>
</dbReference>
<evidence type="ECO:0000256" key="3">
    <source>
        <dbReference type="ARBA" id="ARBA00022777"/>
    </source>
</evidence>
<feature type="binding site" evidence="5 6">
    <location>
        <position position="125"/>
    </location>
    <ligand>
        <name>ATP</name>
        <dbReference type="ChEBI" id="CHEBI:30616"/>
    </ligand>
</feature>
<dbReference type="Pfam" id="PF00217">
    <property type="entry name" value="ATP-gua_Ptrans"/>
    <property type="match status" value="1"/>
</dbReference>
<keyword evidence="1 5" id="KW-0808">Transferase</keyword>
<reference evidence="9 10" key="1">
    <citation type="submission" date="2022-03" db="EMBL/GenBank/DDBJ databases">
        <authorList>
            <person name="Jo J.-H."/>
            <person name="Im W.-T."/>
        </authorList>
    </citation>
    <scope>NUCLEOTIDE SEQUENCE [LARGE SCALE GENOMIC DNA]</scope>
    <source>
        <strain evidence="9 10">MA9</strain>
    </source>
</reference>
<dbReference type="EMBL" id="JAKZFC010000008">
    <property type="protein sequence ID" value="MCH7323544.1"/>
    <property type="molecule type" value="Genomic_DNA"/>
</dbReference>
<comment type="catalytic activity">
    <reaction evidence="5">
        <text>L-arginyl-[protein] + ATP = N(omega)-phospho-L-arginyl-[protein] + ADP + H(+)</text>
        <dbReference type="Rhea" id="RHEA:43384"/>
        <dbReference type="Rhea" id="RHEA-COMP:10532"/>
        <dbReference type="Rhea" id="RHEA-COMP:10533"/>
        <dbReference type="ChEBI" id="CHEBI:15378"/>
        <dbReference type="ChEBI" id="CHEBI:29965"/>
        <dbReference type="ChEBI" id="CHEBI:30616"/>
        <dbReference type="ChEBI" id="CHEBI:83226"/>
        <dbReference type="ChEBI" id="CHEBI:456216"/>
        <dbReference type="EC" id="2.7.14.1"/>
    </reaction>
</comment>
<dbReference type="SUPFAM" id="SSF55931">
    <property type="entry name" value="Glutamine synthetase/guanido kinase"/>
    <property type="match status" value="1"/>
</dbReference>
<dbReference type="InterPro" id="IPR022415">
    <property type="entry name" value="ATP-guanido_PTrfase_AS"/>
</dbReference>
<feature type="domain" description="Phosphagen kinase C-terminal" evidence="8">
    <location>
        <begin position="23"/>
        <end position="254"/>
    </location>
</feature>
<evidence type="ECO:0000313" key="10">
    <source>
        <dbReference type="Proteomes" id="UP001316087"/>
    </source>
</evidence>
<protein>
    <recommendedName>
        <fullName evidence="5">Protein-arginine kinase</fullName>
        <ecNumber evidence="5">2.7.14.1</ecNumber>
    </recommendedName>
</protein>
<comment type="function">
    <text evidence="5">Catalyzes the specific phosphorylation of arginine residues in proteins.</text>
</comment>
<dbReference type="GO" id="GO:1990424">
    <property type="term" value="F:protein arginine kinase activity"/>
    <property type="evidence" value="ECO:0007669"/>
    <property type="project" value="UniProtKB-EC"/>
</dbReference>
<dbReference type="Proteomes" id="UP001316087">
    <property type="component" value="Unassembled WGS sequence"/>
</dbReference>
<keyword evidence="10" id="KW-1185">Reference proteome</keyword>
<evidence type="ECO:0000256" key="2">
    <source>
        <dbReference type="ARBA" id="ARBA00022741"/>
    </source>
</evidence>
<evidence type="ECO:0000259" key="8">
    <source>
        <dbReference type="PROSITE" id="PS51510"/>
    </source>
</evidence>
<feature type="binding site" evidence="5 6">
    <location>
        <begin position="176"/>
        <end position="180"/>
    </location>
    <ligand>
        <name>ATP</name>
        <dbReference type="ChEBI" id="CHEBI:30616"/>
    </ligand>
</feature>
<dbReference type="RefSeq" id="WP_241370710.1">
    <property type="nucleotide sequence ID" value="NZ_JAKZFC010000008.1"/>
</dbReference>
<comment type="activity regulation">
    <text evidence="5">Appears to be allosterically activated by the binding of pArg-containing polypeptides to the pArg-binding pocket localized in the C-terminal domain of McsB.</text>
</comment>
<name>A0ABS9UHH9_9BACL</name>
<dbReference type="InterPro" id="IPR022414">
    <property type="entry name" value="ATP-guanido_PTrfase_cat"/>
</dbReference>
<dbReference type="InterPro" id="IPR000749">
    <property type="entry name" value="ATP-guanido_PTrfase"/>
</dbReference>
<dbReference type="HAMAP" id="MF_00602">
    <property type="entry name" value="Prot_Arg_kinase"/>
    <property type="match status" value="1"/>
</dbReference>
<dbReference type="PROSITE" id="PS51510">
    <property type="entry name" value="PHOSPHAGEN_KINASE_C"/>
    <property type="match status" value="1"/>
</dbReference>
<organism evidence="9 10">
    <name type="scientific">Solibacillus palustris</name>
    <dbReference type="NCBI Taxonomy" id="2908203"/>
    <lineage>
        <taxon>Bacteria</taxon>
        <taxon>Bacillati</taxon>
        <taxon>Bacillota</taxon>
        <taxon>Bacilli</taxon>
        <taxon>Bacillales</taxon>
        <taxon>Caryophanaceae</taxon>
        <taxon>Solibacillus</taxon>
    </lineage>
</organism>
<keyword evidence="2 5" id="KW-0547">Nucleotide-binding</keyword>
<sequence>MNIEHFLTNANPSWMQYESDSDIVISTRIRLARNIANVRFPISFTEQDAEQIEHQLMNALLAINRENPNRFSYFKVKDMPHLQRQILVEKHLISPNLARRQKIGAFFLTEDESISILVNEEDHIRIQSLAQGMNLQQAYAEAKKVDRYLSKSIAYAYEDRYGYLTSCPTNVGTGLRASVMLHLPVLTMTKQMNALIQMMTRLGMVVRGIYGEGSDNLGNVYQISNQITLGKSEEVILQELEKVVEQIIQKEQLARKNLLLRAPAVLEDRLSRSLGTLKYAKILTSEEAASCLSNVRLGVSLGLLEPISQRKLNECMLIMQPGLIQQYAGATLQSTERDMYRAKLLQEKLNEQTSNNGEKGEDSYDV</sequence>
<dbReference type="Gene3D" id="3.30.590.10">
    <property type="entry name" value="Glutamine synthetase/guanido kinase, catalytic domain"/>
    <property type="match status" value="1"/>
</dbReference>
<evidence type="ECO:0000313" key="9">
    <source>
        <dbReference type="EMBL" id="MCH7323544.1"/>
    </source>
</evidence>
<dbReference type="EC" id="2.7.14.1" evidence="5"/>
<dbReference type="InterPro" id="IPR014746">
    <property type="entry name" value="Gln_synth/guanido_kin_cat_dom"/>
</dbReference>
<dbReference type="PANTHER" id="PTHR11547:SF38">
    <property type="entry name" value="ARGININE KINASE 1-RELATED"/>
    <property type="match status" value="1"/>
</dbReference>
<comment type="caution">
    <text evidence="9">The sequence shown here is derived from an EMBL/GenBank/DDBJ whole genome shotgun (WGS) entry which is preliminary data.</text>
</comment>
<feature type="binding site" evidence="5 6">
    <location>
        <position position="91"/>
    </location>
    <ligand>
        <name>ATP</name>
        <dbReference type="ChEBI" id="CHEBI:30616"/>
    </ligand>
</feature>
<evidence type="ECO:0000256" key="4">
    <source>
        <dbReference type="ARBA" id="ARBA00022840"/>
    </source>
</evidence>
<dbReference type="InterPro" id="IPR023660">
    <property type="entry name" value="Arg_Kinase"/>
</dbReference>
<evidence type="ECO:0000256" key="6">
    <source>
        <dbReference type="PROSITE-ProRule" id="PRU00843"/>
    </source>
</evidence>
<feature type="binding site" evidence="5 6">
    <location>
        <begin position="26"/>
        <end position="30"/>
    </location>
    <ligand>
        <name>ATP</name>
        <dbReference type="ChEBI" id="CHEBI:30616"/>
    </ligand>
</feature>
<accession>A0ABS9UHH9</accession>
<feature type="binding site" evidence="5 6">
    <location>
        <begin position="207"/>
        <end position="212"/>
    </location>
    <ligand>
        <name>ATP</name>
        <dbReference type="ChEBI" id="CHEBI:30616"/>
    </ligand>
</feature>
<dbReference type="CDD" id="cd07930">
    <property type="entry name" value="bacterial_phosphagen_kinase"/>
    <property type="match status" value="1"/>
</dbReference>
<feature type="short sequence motif" description="RDXXRA motif of the pArg binding pocket involved in allosteric regulation" evidence="5">
    <location>
        <begin position="337"/>
        <end position="342"/>
    </location>
</feature>
<evidence type="ECO:0000256" key="1">
    <source>
        <dbReference type="ARBA" id="ARBA00022679"/>
    </source>
</evidence>
<keyword evidence="4 5" id="KW-0067">ATP-binding</keyword>
<evidence type="ECO:0000256" key="5">
    <source>
        <dbReference type="HAMAP-Rule" id="MF_00602"/>
    </source>
</evidence>